<gene>
    <name evidence="2" type="ORF">A6A03_06765</name>
</gene>
<comment type="caution">
    <text evidence="2">The sequence shown here is derived from an EMBL/GenBank/DDBJ whole genome shotgun (WGS) entry which is preliminary data.</text>
</comment>
<feature type="transmembrane region" description="Helical" evidence="1">
    <location>
        <begin position="35"/>
        <end position="52"/>
    </location>
</feature>
<reference evidence="2 3" key="1">
    <citation type="submission" date="2016-04" db="EMBL/GenBank/DDBJ databases">
        <title>Chloroflexus islandicus sp. nov., a thermophilic filamentous anoxygenic phototrophic bacterium from geyser Strokkur (Iceland).</title>
        <authorList>
            <person name="Gaisin V.A."/>
            <person name="Kalashnikov A.M."/>
            <person name="Sukhacheva M.V."/>
            <person name="Grouzdev D.S."/>
            <person name="Ivanov T.M."/>
            <person name="Kuznetsov B."/>
            <person name="Gorlenko V.M."/>
        </authorList>
    </citation>
    <scope>NUCLEOTIDE SEQUENCE [LARGE SCALE GENOMIC DNA]</scope>
    <source>
        <strain evidence="3">isl-2</strain>
    </source>
</reference>
<accession>A0A178MKA9</accession>
<protein>
    <submittedName>
        <fullName evidence="2">Uncharacterized protein</fullName>
    </submittedName>
</protein>
<keyword evidence="1" id="KW-0812">Transmembrane</keyword>
<dbReference type="OrthoDB" id="165190at2"/>
<dbReference type="AlphaFoldDB" id="A0A178MKA9"/>
<sequence length="85" mass="9196">MSALSPAALLLLLLTTTHAALAHFLLGRSWRQIPIFWVTAAAGCLIATLIGWRFPLDLPAPAGVPMLEASLLAWILLIVVSRLRL</sequence>
<organism evidence="2 3">
    <name type="scientific">Chloroflexus islandicus</name>
    <dbReference type="NCBI Taxonomy" id="1707952"/>
    <lineage>
        <taxon>Bacteria</taxon>
        <taxon>Bacillati</taxon>
        <taxon>Chloroflexota</taxon>
        <taxon>Chloroflexia</taxon>
        <taxon>Chloroflexales</taxon>
        <taxon>Chloroflexineae</taxon>
        <taxon>Chloroflexaceae</taxon>
        <taxon>Chloroflexus</taxon>
    </lineage>
</organism>
<evidence type="ECO:0000313" key="3">
    <source>
        <dbReference type="Proteomes" id="UP000078287"/>
    </source>
</evidence>
<evidence type="ECO:0000313" key="2">
    <source>
        <dbReference type="EMBL" id="OAN49003.1"/>
    </source>
</evidence>
<evidence type="ECO:0000256" key="1">
    <source>
        <dbReference type="SAM" id="Phobius"/>
    </source>
</evidence>
<keyword evidence="1" id="KW-1133">Transmembrane helix</keyword>
<dbReference type="Proteomes" id="UP000078287">
    <property type="component" value="Unassembled WGS sequence"/>
</dbReference>
<feature type="transmembrane region" description="Helical" evidence="1">
    <location>
        <begin position="64"/>
        <end position="83"/>
    </location>
</feature>
<dbReference type="RefSeq" id="WP_066782535.1">
    <property type="nucleotide sequence ID" value="NZ_LWQS01000021.1"/>
</dbReference>
<dbReference type="EMBL" id="LWQS01000021">
    <property type="protein sequence ID" value="OAN49003.1"/>
    <property type="molecule type" value="Genomic_DNA"/>
</dbReference>
<proteinExistence type="predicted"/>
<keyword evidence="1" id="KW-0472">Membrane</keyword>
<dbReference type="STRING" id="1707952.A6A03_06765"/>
<name>A0A178MKA9_9CHLR</name>
<keyword evidence="3" id="KW-1185">Reference proteome</keyword>